<protein>
    <submittedName>
        <fullName evidence="8">Cytochrome c5 family protein</fullName>
    </submittedName>
</protein>
<dbReference type="RefSeq" id="WP_193907774.1">
    <property type="nucleotide sequence ID" value="NZ_PRDL01000001.1"/>
</dbReference>
<dbReference type="SUPFAM" id="SSF46626">
    <property type="entry name" value="Cytochrome c"/>
    <property type="match status" value="1"/>
</dbReference>
<evidence type="ECO:0000313" key="8">
    <source>
        <dbReference type="EMBL" id="MBE8716592.1"/>
    </source>
</evidence>
<keyword evidence="6" id="KW-0732">Signal</keyword>
<comment type="caution">
    <text evidence="8">The sequence shown here is derived from an EMBL/GenBank/DDBJ whole genome shotgun (WGS) entry which is preliminary data.</text>
</comment>
<sequence>MIRVCSAFSLLSLMAAAPIAMADDIIEGKYNRSCKMCHEAGLMDAPKTGDKEAWAPRLVQGNEVLLKHTMEGYKLMPAKGLCQDCSEDDYRKLIDKMSGR</sequence>
<evidence type="ECO:0000256" key="3">
    <source>
        <dbReference type="ARBA" id="ARBA00022723"/>
    </source>
</evidence>
<organism evidence="8 9">
    <name type="scientific">Cellvibrio polysaccharolyticus</name>
    <dbReference type="NCBI Taxonomy" id="2082724"/>
    <lineage>
        <taxon>Bacteria</taxon>
        <taxon>Pseudomonadati</taxon>
        <taxon>Pseudomonadota</taxon>
        <taxon>Gammaproteobacteria</taxon>
        <taxon>Cellvibrionales</taxon>
        <taxon>Cellvibrionaceae</taxon>
        <taxon>Cellvibrio</taxon>
    </lineage>
</organism>
<dbReference type="Pfam" id="PF13442">
    <property type="entry name" value="Cytochrome_CBB3"/>
    <property type="match status" value="1"/>
</dbReference>
<evidence type="ECO:0000313" key="9">
    <source>
        <dbReference type="Proteomes" id="UP000652567"/>
    </source>
</evidence>
<feature type="chain" id="PRO_5037670292" evidence="6">
    <location>
        <begin position="23"/>
        <end position="100"/>
    </location>
</feature>
<gene>
    <name evidence="8" type="ORF">C4F51_05250</name>
</gene>
<dbReference type="PANTHER" id="PTHR40942">
    <property type="match status" value="1"/>
</dbReference>
<dbReference type="Proteomes" id="UP000652567">
    <property type="component" value="Unassembled WGS sequence"/>
</dbReference>
<dbReference type="GO" id="GO:0005506">
    <property type="term" value="F:iron ion binding"/>
    <property type="evidence" value="ECO:0007669"/>
    <property type="project" value="InterPro"/>
</dbReference>
<keyword evidence="9" id="KW-1185">Reference proteome</keyword>
<keyword evidence="5" id="KW-0408">Iron</keyword>
<dbReference type="InterPro" id="IPR036909">
    <property type="entry name" value="Cyt_c-like_dom_sf"/>
</dbReference>
<reference evidence="8" key="1">
    <citation type="submission" date="2018-07" db="EMBL/GenBank/DDBJ databases">
        <title>Genome assembly of strain Ka43.</title>
        <authorList>
            <person name="Kukolya J."/>
            <person name="Nagy I."/>
            <person name="Horvath B."/>
            <person name="Toth A."/>
        </authorList>
    </citation>
    <scope>NUCLEOTIDE SEQUENCE</scope>
    <source>
        <strain evidence="8">KB43</strain>
    </source>
</reference>
<evidence type="ECO:0000259" key="7">
    <source>
        <dbReference type="Pfam" id="PF13442"/>
    </source>
</evidence>
<dbReference type="GO" id="GO:0020037">
    <property type="term" value="F:heme binding"/>
    <property type="evidence" value="ECO:0007669"/>
    <property type="project" value="InterPro"/>
</dbReference>
<keyword evidence="4" id="KW-0249">Electron transport</keyword>
<dbReference type="InterPro" id="IPR002323">
    <property type="entry name" value="Cyt_CIE"/>
</dbReference>
<dbReference type="PRINTS" id="PR00607">
    <property type="entry name" value="CYTCHROMECIE"/>
</dbReference>
<proteinExistence type="predicted"/>
<name>A0A928YT81_9GAMM</name>
<evidence type="ECO:0000256" key="1">
    <source>
        <dbReference type="ARBA" id="ARBA00022448"/>
    </source>
</evidence>
<dbReference type="EMBL" id="PRDL01000001">
    <property type="protein sequence ID" value="MBE8716592.1"/>
    <property type="molecule type" value="Genomic_DNA"/>
</dbReference>
<keyword evidence="3" id="KW-0479">Metal-binding</keyword>
<feature type="domain" description="Cytochrome c" evidence="7">
    <location>
        <begin position="27"/>
        <end position="94"/>
    </location>
</feature>
<evidence type="ECO:0000256" key="2">
    <source>
        <dbReference type="ARBA" id="ARBA00022617"/>
    </source>
</evidence>
<feature type="signal peptide" evidence="6">
    <location>
        <begin position="1"/>
        <end position="22"/>
    </location>
</feature>
<dbReference type="Gene3D" id="1.10.760.10">
    <property type="entry name" value="Cytochrome c-like domain"/>
    <property type="match status" value="1"/>
</dbReference>
<dbReference type="PANTHER" id="PTHR40942:SF4">
    <property type="entry name" value="CYTOCHROME C5"/>
    <property type="match status" value="1"/>
</dbReference>
<accession>A0A928YT81</accession>
<evidence type="ECO:0000256" key="4">
    <source>
        <dbReference type="ARBA" id="ARBA00022982"/>
    </source>
</evidence>
<keyword evidence="2" id="KW-0349">Heme</keyword>
<evidence type="ECO:0000256" key="5">
    <source>
        <dbReference type="ARBA" id="ARBA00023004"/>
    </source>
</evidence>
<dbReference type="InterPro" id="IPR009056">
    <property type="entry name" value="Cyt_c-like_dom"/>
</dbReference>
<dbReference type="AlphaFoldDB" id="A0A928YT81"/>
<keyword evidence="1" id="KW-0813">Transport</keyword>
<dbReference type="GO" id="GO:0009055">
    <property type="term" value="F:electron transfer activity"/>
    <property type="evidence" value="ECO:0007669"/>
    <property type="project" value="InterPro"/>
</dbReference>
<evidence type="ECO:0000256" key="6">
    <source>
        <dbReference type="SAM" id="SignalP"/>
    </source>
</evidence>